<feature type="compositionally biased region" description="Low complexity" evidence="2">
    <location>
        <begin position="544"/>
        <end position="554"/>
    </location>
</feature>
<feature type="coiled-coil region" evidence="1">
    <location>
        <begin position="1450"/>
        <end position="1561"/>
    </location>
</feature>
<feature type="compositionally biased region" description="Low complexity" evidence="2">
    <location>
        <begin position="2527"/>
        <end position="2540"/>
    </location>
</feature>
<dbReference type="GO" id="GO:0006302">
    <property type="term" value="P:double-strand break repair"/>
    <property type="evidence" value="ECO:0007669"/>
    <property type="project" value="TreeGrafter"/>
</dbReference>
<feature type="region of interest" description="Disordered" evidence="2">
    <location>
        <begin position="2465"/>
        <end position="2567"/>
    </location>
</feature>
<feature type="compositionally biased region" description="Polar residues" evidence="2">
    <location>
        <begin position="1"/>
        <end position="10"/>
    </location>
</feature>
<dbReference type="VEuPathDB" id="TriTrypDB:LDHU3_27.2660"/>
<organism evidence="3 4">
    <name type="scientific">Leishmania donovani</name>
    <dbReference type="NCBI Taxonomy" id="5661"/>
    <lineage>
        <taxon>Eukaryota</taxon>
        <taxon>Discoba</taxon>
        <taxon>Euglenozoa</taxon>
        <taxon>Kinetoplastea</taxon>
        <taxon>Metakinetoplastina</taxon>
        <taxon>Trypanosomatida</taxon>
        <taxon>Trypanosomatidae</taxon>
        <taxon>Leishmaniinae</taxon>
        <taxon>Leishmania</taxon>
    </lineage>
</organism>
<reference evidence="4" key="1">
    <citation type="submission" date="2019-02" db="EMBL/GenBank/DDBJ databases">
        <title>FDA dAtabase for Regulatory Grade micrObial Sequences (FDA-ARGOS): Supporting development and validation of Infectious Disease Dx tests.</title>
        <authorList>
            <person name="Duncan R."/>
            <person name="Fisher C."/>
            <person name="Tallon L."/>
            <person name="Sadzewicz L."/>
            <person name="Sengamalay N."/>
            <person name="Ott S."/>
            <person name="Godinez A."/>
            <person name="Nagaraj S."/>
            <person name="Vavikolanu K."/>
            <person name="Nadendla S."/>
            <person name="Aluvathingal J."/>
            <person name="Sichtig H."/>
        </authorList>
    </citation>
    <scope>NUCLEOTIDE SEQUENCE [LARGE SCALE GENOMIC DNA]</scope>
    <source>
        <strain evidence="4">FDAARGOS_361</strain>
    </source>
</reference>
<dbReference type="GO" id="GO:0007004">
    <property type="term" value="P:telomere maintenance via telomerase"/>
    <property type="evidence" value="ECO:0007669"/>
    <property type="project" value="TreeGrafter"/>
</dbReference>
<name>A0A504XJM4_LEIDO</name>
<evidence type="ECO:0008006" key="5">
    <source>
        <dbReference type="Google" id="ProtNLM"/>
    </source>
</evidence>
<dbReference type="VEuPathDB" id="TriTrypDB:LdCL_270024400"/>
<evidence type="ECO:0000313" key="4">
    <source>
        <dbReference type="Proteomes" id="UP000318447"/>
    </source>
</evidence>
<feature type="coiled-coil region" evidence="1">
    <location>
        <begin position="1230"/>
        <end position="1341"/>
    </location>
</feature>
<dbReference type="GO" id="GO:0051880">
    <property type="term" value="F:G-quadruplex DNA binding"/>
    <property type="evidence" value="ECO:0007669"/>
    <property type="project" value="TreeGrafter"/>
</dbReference>
<dbReference type="EMBL" id="RHLC01000016">
    <property type="protein sequence ID" value="TPP47469.1"/>
    <property type="molecule type" value="Genomic_DNA"/>
</dbReference>
<dbReference type="GO" id="GO:0043047">
    <property type="term" value="F:single-stranded telomeric DNA binding"/>
    <property type="evidence" value="ECO:0007669"/>
    <property type="project" value="TreeGrafter"/>
</dbReference>
<feature type="region of interest" description="Disordered" evidence="2">
    <location>
        <begin position="745"/>
        <end position="765"/>
    </location>
</feature>
<feature type="region of interest" description="Disordered" evidence="2">
    <location>
        <begin position="1"/>
        <end position="66"/>
    </location>
</feature>
<accession>A0A504XJM4</accession>
<dbReference type="GO" id="GO:0003691">
    <property type="term" value="F:double-stranded telomeric DNA binding"/>
    <property type="evidence" value="ECO:0007669"/>
    <property type="project" value="TreeGrafter"/>
</dbReference>
<dbReference type="GO" id="GO:0070192">
    <property type="term" value="P:chromosome organization involved in meiotic cell cycle"/>
    <property type="evidence" value="ECO:0007669"/>
    <property type="project" value="TreeGrafter"/>
</dbReference>
<protein>
    <recommendedName>
        <fullName evidence="5">NUP-1 protein</fullName>
    </recommendedName>
</protein>
<feature type="compositionally biased region" description="Low complexity" evidence="2">
    <location>
        <begin position="239"/>
        <end position="254"/>
    </location>
</feature>
<feature type="region of interest" description="Disordered" evidence="2">
    <location>
        <begin position="2299"/>
        <end position="2318"/>
    </location>
</feature>
<feature type="coiled-coil region" evidence="1">
    <location>
        <begin position="1978"/>
        <end position="2104"/>
    </location>
</feature>
<feature type="region of interest" description="Disordered" evidence="2">
    <location>
        <begin position="544"/>
        <end position="568"/>
    </location>
</feature>
<feature type="coiled-coil region" evidence="1">
    <location>
        <begin position="1670"/>
        <end position="1812"/>
    </location>
</feature>
<dbReference type="PANTHER" id="PTHR18867">
    <property type="entry name" value="RAD50"/>
    <property type="match status" value="1"/>
</dbReference>
<dbReference type="GO" id="GO:0000794">
    <property type="term" value="C:condensed nuclear chromosome"/>
    <property type="evidence" value="ECO:0007669"/>
    <property type="project" value="TreeGrafter"/>
</dbReference>
<dbReference type="Proteomes" id="UP000318447">
    <property type="component" value="Unassembled WGS sequence"/>
</dbReference>
<feature type="coiled-coil region" evidence="1">
    <location>
        <begin position="2158"/>
        <end position="2266"/>
    </location>
</feature>
<sequence length="2567" mass="276753">MSGSRTSLPSPSYAAQPARPPPAGVLSADLARPISVRELAQSRVPAVPPPPPATQAPRPSATTAGFAGFGVPTSSAVYAATSGVSTSRPLSTHADAGDLTSLAHRDIDHLSGSELYNYASHLQESSRQYSGYLSAAYAKRDQYRGEVAHLKEELHNRYVEIDALRREQERASDALLKVREDNAQLRQKLAEAEGHARNMQAKMSVLSGADPSIAVHFYQSQLALKDAQLRELQQECERAAAASSQRRSSSTTAAEHGRRSANISGEGAAAPHTSPSRDLPSAEELQDGAEAASAALHTALEELQCLNTSLSHRLEEEHTAHKAALAAHAEASATATADRAELLDTIAQLRQQCADMQSAEDELVAALTQRAPISKKDYASLQASYDDLTAALAKAEAQVAALQEKEQQHHHSAQQAQEELRHSLTTGLEERQSMQARNEQMQSLVNHLERELELAERANQLRQEQLDVAISGNQQLAESLHVAQEQLLSATSELQDLRDTRESLESQLRELRQRIEELEQGEQHQRHRHGGAEAERTLIHTPAASAESEASQQRQESEAELASLRSQRDAVVSDRDDIIGEVRRLPDERRALLISPPAHAEEQLQSRSSAVRAPLDVRADDREWQKQEDIAALEAAHQCIEQMKQTIAALQSERVRVEADLKAEVNTLEAELASQSRALAEAEAAAAAQQAHLEEVMAALRDELVATQAQEKRLRASEEAHRERCAEHQRAVEQLQAHVEELERAARDAASSLPTPPPAHPSTAAESELRAMNAALDSLAYQLEDAQHRVKELSAEHARTVEELARATRAVAELEARAADAEGKREVMHTAAEVTEAELMARVAALTAENAQLREKLSTSRAAVTTFASRQTDAAELAEVLQRSEDVQATLERTVARLAEQESLVGVLSAESTRLQDELATAQRSVLLLTSERDALCEEAAGLRGKISAAEDRASDAAAAQQRLQACLEEAEAAVRSKDVELSTALAALDRTASEVCDAEQRLQVYSEAKEQLAAEHARTVEELARATRAVAELEARAADAEGKREVMHTAAEVTEAELMARVAALTAENAQLREKLSTSRAAVTTFASRQTDAAELAEVLQRSEDVQATLERTVARLAEQESLVGVLSAESTRLQDELATAQRSVLLLTSERDALCEEAAGLRGKISAAEDRASDAAAAQQRLQACLEEAEAAVRSKDVELSTALAALDRTASEVCDAEQRLQVYSEAKEQLAAEHARTVEELARATRAVAELEARAADAEGKREVMHTAAEVTEAELMARVAALTAENAQLREKLSTSRAAVTTFASRQTDAAELAEVLQRSEDVQATLERTVARLAEQESLVGVLSAESTRLQDELATAQRSVLLLTSERDALCEEAAGLRGKISAAEDRASDAAAAQQRLQACLEEAEAAVRSKDVELSTALAALDRTASEVCDAEQRLQVYSEAKEQLAAEHARTVEELARATRAVAELEARAADAEGKREVMHTAAEVTEAELMARVAALTAENAQLREKLSTSRAAVTTFASRQTDAAELAEVLQRSEDVQATLERTVARLAEQESLVGVLSAESTRLQDELATAQRSVLLLTSERDALCEEAAGLRGKISAAEDRASDAAAAQQRLQACLEEAEAAVRSKDVELSTALAALDRTASEVCDAEQRLQVYSEAKEQLAAEHARTVEELARATRAVAELEARAADAEGKRDVMHTAAEVTEAELMARVAALTAENAQLREKLSTSRAAVTTFASRQTDAAELAEVLQRSEDVQATLERTVARLAEQEALVEQLNYDASELNDARAVLTDEVTRLQKALAAAVSDKADVVAQLLATQKELDRAAEAQDAQYRDEERLQDALATTTSAFDVQTTQVRLGMAHVVDMSRAFCRVAEVAVQQSASQTDGASGTGTSVQEILSPWTRALEWVAAMEQRLEALDRVETESNSGSYVLGTSPLCRAVSANRAEAAFVRLIDEQAAATNTIADLRRTLADKEVDLTNLRSAMDALASDLMSERDRADNLSAAIDDASEKIASAQAEFEEQLRQRTAVTTAEVVEARRAEARATAAQLRAEEQLAAVEKDLKEQEAVLRKLQDENHRLTREADRLLRTSRLEPSSRACSNVSGSVTPKSLSLSATSAENAAQRFTTAPSTLEAIEQAQILQVSSLQADLMLSRRQARELEGREATLRQACAALEQQVSELRAKAAESEHLREDLATLRADYVELEQRYSELELMATAAGGGTMQELKQLRQQLKVREAELEEVKARMRDLVLSKAAPELQAARRQEALRESLSGITTQLAATQAQYGGGTGGSSKARSRRDSLTAALSNSDLNLSSSRPSPQDVLNSRIEHLQTLVHDREVALEKVQAAQLESRAAMDTLEDQLAAKTAALERAEGLVAEYADTINAFTMAAVARRGNRGAVSTTVPPLSSGMGSPDAEALSASVPTLTPLTPRTRAAVNGQPHAAVAMVSPAPRMPNLDEVADDSDGSGEGKQADSAGPSTDSAPPPVTHRRTSASGSWRGAKSCPAHRPSSSTERSAPSSPSNVPGRKSFAGASVPATTRKRARSSTNS</sequence>
<feature type="region of interest" description="Disordered" evidence="2">
    <location>
        <begin position="238"/>
        <end position="289"/>
    </location>
</feature>
<dbReference type="VEuPathDB" id="TriTrypDB:LdBPK_271720.1"/>
<evidence type="ECO:0000313" key="3">
    <source>
        <dbReference type="EMBL" id="TPP47469.1"/>
    </source>
</evidence>
<dbReference type="GO" id="GO:0030870">
    <property type="term" value="C:Mre11 complex"/>
    <property type="evidence" value="ECO:0007669"/>
    <property type="project" value="TreeGrafter"/>
</dbReference>
<feature type="compositionally biased region" description="Basic residues" evidence="2">
    <location>
        <begin position="2557"/>
        <end position="2567"/>
    </location>
</feature>
<dbReference type="PANTHER" id="PTHR18867:SF12">
    <property type="entry name" value="DNA REPAIR PROTEIN RAD50"/>
    <property type="match status" value="1"/>
</dbReference>
<comment type="caution">
    <text evidence="3">The sequence shown here is derived from an EMBL/GenBank/DDBJ whole genome shotgun (WGS) entry which is preliminary data.</text>
</comment>
<feature type="coiled-coil region" evidence="1">
    <location>
        <begin position="1010"/>
        <end position="1121"/>
    </location>
</feature>
<evidence type="ECO:0000256" key="1">
    <source>
        <dbReference type="SAM" id="Coils"/>
    </source>
</evidence>
<dbReference type="GO" id="GO:0000722">
    <property type="term" value="P:telomere maintenance via recombination"/>
    <property type="evidence" value="ECO:0007669"/>
    <property type="project" value="TreeGrafter"/>
</dbReference>
<gene>
    <name evidence="3" type="ORF">CGC21_30555</name>
</gene>
<evidence type="ECO:0000256" key="2">
    <source>
        <dbReference type="SAM" id="MobiDB-lite"/>
    </source>
</evidence>
<keyword evidence="1" id="KW-0175">Coiled coil</keyword>
<proteinExistence type="predicted"/>
<feature type="compositionally biased region" description="Low complexity" evidence="2">
    <location>
        <begin position="55"/>
        <end position="64"/>
    </location>
</feature>